<sequence length="688" mass="78396">MPSPNAHCFLSSCFAGALLTESRRTFLRFTHSPAVVEILSERPGVGDDMEACALSLHSLDDLAGLLQCIKAFPEMQGLSFQVPRFLRETFLQAFLEPFGSEAAPNSSSGVATKLIGWLQLVVWTRYFAVFSMRRLAAIHDQISWYVWYWSWAEMHSARASFHLSFGSQWWWKGVWRRGWVGQVLLVKSFAIAHKSALNRVLHGVVRCLGTMYGFLDRMNTLISSIEDVAAGERLLSPERDTSTSIDLEVNNRRLLSNLRATVVSTVKSMAQTMRSPGIAGLLDANSKGMPEDALGLGGHASESVMYDFHLYTPSSEAPNDIEMRASLKEVFNLLLDTAEFTRTYTKSISEEIHARHVPPNGRHWRRIFIAGCVIVPSVLWLSANSITNLRRMLASARVVGYSLFENYVIYPLKEIYQSLTSSRPGVLERRRTLEMEMESVANIIRDYHEDYYPNISQEELHRLRERTFEHLRSGVIADDEGYRLINDHYENAIRHPIRGAFFGSLLRLLLIQLSYQQLEVMRVVNSTDEVLEGNDLNFKMLAMVPVFLALSGALLASLQSRRAKLLPVNNQLKLYWRSVHRVVTIPENSVEEAYRSPSGEVASSEPSKDEEVVELEEAVSVSHLSSYDQGMLLLLTHHMRRLAVEYHAGYRYLEAFLEDLDDLESVRSTRHQRLLTLDRMRSVHYFLR</sequence>
<keyword evidence="3" id="KW-1133">Transmembrane helix</keyword>
<keyword evidence="2" id="KW-0812">Transmembrane</keyword>
<dbReference type="EMBL" id="MKKU01000807">
    <property type="protein sequence ID" value="RNF01766.1"/>
    <property type="molecule type" value="Genomic_DNA"/>
</dbReference>
<keyword evidence="4" id="KW-0496">Mitochondrion</keyword>
<evidence type="ECO:0000256" key="2">
    <source>
        <dbReference type="ARBA" id="ARBA00022692"/>
    </source>
</evidence>
<dbReference type="PANTHER" id="PTHR28234:SF1">
    <property type="entry name" value="NUCLEAR CONTROL OF ATPASE PROTEIN 2"/>
    <property type="match status" value="1"/>
</dbReference>
<dbReference type="RefSeq" id="XP_029224520.1">
    <property type="nucleotide sequence ID" value="XM_029375360.1"/>
</dbReference>
<dbReference type="InterPro" id="IPR013946">
    <property type="entry name" value="NCA2-like"/>
</dbReference>
<reference evidence="6 7" key="1">
    <citation type="journal article" date="2018" name="BMC Genomics">
        <title>Genomic comparison of Trypanosoma conorhini and Trypanosoma rangeli to Trypanosoma cruzi strains of high and low virulence.</title>
        <authorList>
            <person name="Bradwell K.R."/>
            <person name="Koparde V.N."/>
            <person name="Matveyev A.V."/>
            <person name="Serrano M.G."/>
            <person name="Alves J.M."/>
            <person name="Parikh H."/>
            <person name="Huang B."/>
            <person name="Lee V."/>
            <person name="Espinosa-Alvarez O."/>
            <person name="Ortiz P.A."/>
            <person name="Costa-Martins A.G."/>
            <person name="Teixeira M.M."/>
            <person name="Buck G.A."/>
        </authorList>
    </citation>
    <scope>NUCLEOTIDE SEQUENCE [LARGE SCALE GENOMIC DNA]</scope>
    <source>
        <strain evidence="6 7">025E</strain>
    </source>
</reference>
<protein>
    <recommendedName>
        <fullName evidence="8">ATP synthase regulation protein NCA2</fullName>
    </recommendedName>
</protein>
<dbReference type="Pfam" id="PF08637">
    <property type="entry name" value="NCA2"/>
    <property type="match status" value="1"/>
</dbReference>
<evidence type="ECO:0000256" key="3">
    <source>
        <dbReference type="ARBA" id="ARBA00022989"/>
    </source>
</evidence>
<dbReference type="Proteomes" id="UP000284403">
    <property type="component" value="Unassembled WGS sequence"/>
</dbReference>
<keyword evidence="5" id="KW-0472">Membrane</keyword>
<evidence type="ECO:0000313" key="6">
    <source>
        <dbReference type="EMBL" id="RNF01766.1"/>
    </source>
</evidence>
<gene>
    <name evidence="6" type="ORF">Tco025E_08513</name>
</gene>
<evidence type="ECO:0000256" key="5">
    <source>
        <dbReference type="ARBA" id="ARBA00023136"/>
    </source>
</evidence>
<keyword evidence="7" id="KW-1185">Reference proteome</keyword>
<dbReference type="AlphaFoldDB" id="A0A422N8K3"/>
<organism evidence="6 7">
    <name type="scientific">Trypanosoma conorhini</name>
    <dbReference type="NCBI Taxonomy" id="83891"/>
    <lineage>
        <taxon>Eukaryota</taxon>
        <taxon>Discoba</taxon>
        <taxon>Euglenozoa</taxon>
        <taxon>Kinetoplastea</taxon>
        <taxon>Metakinetoplastina</taxon>
        <taxon>Trypanosomatida</taxon>
        <taxon>Trypanosomatidae</taxon>
        <taxon>Trypanosoma</taxon>
    </lineage>
</organism>
<dbReference type="GO" id="GO:0005741">
    <property type="term" value="C:mitochondrial outer membrane"/>
    <property type="evidence" value="ECO:0007669"/>
    <property type="project" value="TreeGrafter"/>
</dbReference>
<dbReference type="GeneID" id="40322124"/>
<name>A0A422N8K3_9TRYP</name>
<dbReference type="OrthoDB" id="413313at2759"/>
<comment type="subcellular location">
    <subcellularLocation>
        <location evidence="1">Mitochondrion membrane</location>
        <topology evidence="1">Multi-pass membrane protein</topology>
    </subcellularLocation>
</comment>
<evidence type="ECO:0008006" key="8">
    <source>
        <dbReference type="Google" id="ProtNLM"/>
    </source>
</evidence>
<dbReference type="PANTHER" id="PTHR28234">
    <property type="entry name" value="NUCLEAR CONTROL OF ATPASE PROTEIN 2"/>
    <property type="match status" value="1"/>
</dbReference>
<evidence type="ECO:0000256" key="4">
    <source>
        <dbReference type="ARBA" id="ARBA00023128"/>
    </source>
</evidence>
<proteinExistence type="predicted"/>
<accession>A0A422N8K3</accession>
<evidence type="ECO:0000313" key="7">
    <source>
        <dbReference type="Proteomes" id="UP000284403"/>
    </source>
</evidence>
<comment type="caution">
    <text evidence="6">The sequence shown here is derived from an EMBL/GenBank/DDBJ whole genome shotgun (WGS) entry which is preliminary data.</text>
</comment>
<evidence type="ECO:0000256" key="1">
    <source>
        <dbReference type="ARBA" id="ARBA00004225"/>
    </source>
</evidence>